<dbReference type="EMBL" id="JADGJW010000151">
    <property type="protein sequence ID" value="KAJ3222957.1"/>
    <property type="molecule type" value="Genomic_DNA"/>
</dbReference>
<sequence length="636" mass="71848">MSRNNVRGPTSALSSFLKERGITSSTVNYRTSNPLRRINSTDPPADAVEASADGETTNAGPSTSTSEQTTENGTTENLVQIPVRVPNKKKKRQIDSDDDEAFEKPIGRSNYSKRLKQKFDGEGVRFCKKCNRRYFNEDVAIEKCDACCLITNSNGGVEVKPRKKKKKEVGLLVERKEYGVKSLKDLCLQVVADYIEDVEDFGSYLTNESKVKISKIISRNRSLNNRTFKLFIGPDEDEVELFDCTRLDESALINIAQFCPMLVNLKLKLCGRITDKVIFEYAKSFRHLTSFTLSGCYLVSDTAFQNFFEHLGKNLNNVNIEDAAKITKKSVQVLLDNQMPQHNLRKLVFKRCCYIGEDAMQLAVFKIQECGGGLGANARTTFKERKLKLRKNIHEDEAGSNEDDDLKDEEVNGDEAETEQEAEASVENSQKENDNLKKAQQRSITGDDQPSDDTIIKILEANGNTLTELSLEGFIFMEDKVLLEGILKFCPNLLKLSLARNENLTSEGLKTFFQEYQKPIGNLVELNLKKLLSVNDDTLNCIVNIHQQSLVRLNLYGVEELTGDSLKSLANLLKLKDLDLSWCRNIDDEMFKDICGGMNYLKIVKIFGCHLLSESLLDREWKNSEGFLKILGSEWE</sequence>
<dbReference type="Gene3D" id="3.80.10.10">
    <property type="entry name" value="Ribonuclease Inhibitor"/>
    <property type="match status" value="2"/>
</dbReference>
<proteinExistence type="predicted"/>
<feature type="compositionally biased region" description="Polar residues" evidence="1">
    <location>
        <begin position="54"/>
        <end position="78"/>
    </location>
</feature>
<reference evidence="2" key="1">
    <citation type="submission" date="2020-05" db="EMBL/GenBank/DDBJ databases">
        <title>Phylogenomic resolution of chytrid fungi.</title>
        <authorList>
            <person name="Stajich J.E."/>
            <person name="Amses K."/>
            <person name="Simmons R."/>
            <person name="Seto K."/>
            <person name="Myers J."/>
            <person name="Bonds A."/>
            <person name="Quandt C.A."/>
            <person name="Barry K."/>
            <person name="Liu P."/>
            <person name="Grigoriev I."/>
            <person name="Longcore J.E."/>
            <person name="James T.Y."/>
        </authorList>
    </citation>
    <scope>NUCLEOTIDE SEQUENCE</scope>
    <source>
        <strain evidence="2">JEL0476</strain>
    </source>
</reference>
<evidence type="ECO:0000256" key="1">
    <source>
        <dbReference type="SAM" id="MobiDB-lite"/>
    </source>
</evidence>
<evidence type="ECO:0008006" key="4">
    <source>
        <dbReference type="Google" id="ProtNLM"/>
    </source>
</evidence>
<feature type="region of interest" description="Disordered" evidence="1">
    <location>
        <begin position="1"/>
        <end position="105"/>
    </location>
</feature>
<feature type="compositionally biased region" description="Polar residues" evidence="1">
    <location>
        <begin position="22"/>
        <end position="42"/>
    </location>
</feature>
<accession>A0AAD5Y147</accession>
<evidence type="ECO:0000313" key="3">
    <source>
        <dbReference type="Proteomes" id="UP001211065"/>
    </source>
</evidence>
<dbReference type="PANTHER" id="PTHR13318:SF95">
    <property type="entry name" value="F-BOX PROTEIN YLR352W"/>
    <property type="match status" value="1"/>
</dbReference>
<keyword evidence="3" id="KW-1185">Reference proteome</keyword>
<feature type="compositionally biased region" description="Acidic residues" evidence="1">
    <location>
        <begin position="398"/>
        <end position="424"/>
    </location>
</feature>
<dbReference type="GO" id="GO:0019005">
    <property type="term" value="C:SCF ubiquitin ligase complex"/>
    <property type="evidence" value="ECO:0007669"/>
    <property type="project" value="TreeGrafter"/>
</dbReference>
<organism evidence="2 3">
    <name type="scientific">Clydaea vesicula</name>
    <dbReference type="NCBI Taxonomy" id="447962"/>
    <lineage>
        <taxon>Eukaryota</taxon>
        <taxon>Fungi</taxon>
        <taxon>Fungi incertae sedis</taxon>
        <taxon>Chytridiomycota</taxon>
        <taxon>Chytridiomycota incertae sedis</taxon>
        <taxon>Chytridiomycetes</taxon>
        <taxon>Lobulomycetales</taxon>
        <taxon>Lobulomycetaceae</taxon>
        <taxon>Clydaea</taxon>
    </lineage>
</organism>
<protein>
    <recommendedName>
        <fullName evidence="4">RNI-like protein</fullName>
    </recommendedName>
</protein>
<dbReference type="PANTHER" id="PTHR13318">
    <property type="entry name" value="PARTNER OF PAIRED, ISOFORM B-RELATED"/>
    <property type="match status" value="1"/>
</dbReference>
<dbReference type="AlphaFoldDB" id="A0AAD5Y147"/>
<name>A0AAD5Y147_9FUNG</name>
<evidence type="ECO:0000313" key="2">
    <source>
        <dbReference type="EMBL" id="KAJ3222957.1"/>
    </source>
</evidence>
<comment type="caution">
    <text evidence="2">The sequence shown here is derived from an EMBL/GenBank/DDBJ whole genome shotgun (WGS) entry which is preliminary data.</text>
</comment>
<dbReference type="Proteomes" id="UP001211065">
    <property type="component" value="Unassembled WGS sequence"/>
</dbReference>
<dbReference type="InterPro" id="IPR032675">
    <property type="entry name" value="LRR_dom_sf"/>
</dbReference>
<dbReference type="SUPFAM" id="SSF52047">
    <property type="entry name" value="RNI-like"/>
    <property type="match status" value="1"/>
</dbReference>
<dbReference type="GO" id="GO:0031146">
    <property type="term" value="P:SCF-dependent proteasomal ubiquitin-dependent protein catabolic process"/>
    <property type="evidence" value="ECO:0007669"/>
    <property type="project" value="TreeGrafter"/>
</dbReference>
<gene>
    <name evidence="2" type="ORF">HK099_001713</name>
</gene>
<dbReference type="SMART" id="SM00367">
    <property type="entry name" value="LRR_CC"/>
    <property type="match status" value="7"/>
</dbReference>
<feature type="compositionally biased region" description="Polar residues" evidence="1">
    <location>
        <begin position="1"/>
        <end position="14"/>
    </location>
</feature>
<feature type="region of interest" description="Disordered" evidence="1">
    <location>
        <begin position="393"/>
        <end position="449"/>
    </location>
</feature>
<dbReference type="InterPro" id="IPR006553">
    <property type="entry name" value="Leu-rich_rpt_Cys-con_subtyp"/>
</dbReference>